<dbReference type="AlphaFoldDB" id="A0A2P2IKS6"/>
<protein>
    <submittedName>
        <fullName evidence="1">Uncharacterized protein MANES_18G072100</fullName>
    </submittedName>
</protein>
<dbReference type="EMBL" id="GGEC01001336">
    <property type="protein sequence ID" value="MBW81819.1"/>
    <property type="molecule type" value="Transcribed_RNA"/>
</dbReference>
<proteinExistence type="predicted"/>
<sequence length="28" mass="3173">MHPVCGFTLYDKLAKKMEEADTFFPPGV</sequence>
<evidence type="ECO:0000313" key="1">
    <source>
        <dbReference type="EMBL" id="MBW81819.1"/>
    </source>
</evidence>
<name>A0A2P2IKS6_RHIMU</name>
<accession>A0A2P2IKS6</accession>
<organism evidence="1">
    <name type="scientific">Rhizophora mucronata</name>
    <name type="common">Asiatic mangrove</name>
    <dbReference type="NCBI Taxonomy" id="61149"/>
    <lineage>
        <taxon>Eukaryota</taxon>
        <taxon>Viridiplantae</taxon>
        <taxon>Streptophyta</taxon>
        <taxon>Embryophyta</taxon>
        <taxon>Tracheophyta</taxon>
        <taxon>Spermatophyta</taxon>
        <taxon>Magnoliopsida</taxon>
        <taxon>eudicotyledons</taxon>
        <taxon>Gunneridae</taxon>
        <taxon>Pentapetalae</taxon>
        <taxon>rosids</taxon>
        <taxon>fabids</taxon>
        <taxon>Malpighiales</taxon>
        <taxon>Rhizophoraceae</taxon>
        <taxon>Rhizophora</taxon>
    </lineage>
</organism>
<reference evidence="1" key="1">
    <citation type="submission" date="2018-02" db="EMBL/GenBank/DDBJ databases">
        <title>Rhizophora mucronata_Transcriptome.</title>
        <authorList>
            <person name="Meera S.P."/>
            <person name="Sreeshan A."/>
            <person name="Augustine A."/>
        </authorList>
    </citation>
    <scope>NUCLEOTIDE SEQUENCE</scope>
    <source>
        <tissue evidence="1">Leaf</tissue>
    </source>
</reference>